<dbReference type="PANTHER" id="PTHR30007">
    <property type="entry name" value="PHP DOMAIN PROTEIN"/>
    <property type="match status" value="1"/>
</dbReference>
<dbReference type="InterPro" id="IPR002559">
    <property type="entry name" value="Transposase_11"/>
</dbReference>
<accession>A0A235H2J7</accession>
<dbReference type="GO" id="GO:0003677">
    <property type="term" value="F:DNA binding"/>
    <property type="evidence" value="ECO:0007669"/>
    <property type="project" value="InterPro"/>
</dbReference>
<dbReference type="GO" id="GO:0006313">
    <property type="term" value="P:DNA transposition"/>
    <property type="evidence" value="ECO:0007669"/>
    <property type="project" value="InterPro"/>
</dbReference>
<evidence type="ECO:0000313" key="2">
    <source>
        <dbReference type="EMBL" id="OYD80071.1"/>
    </source>
</evidence>
<protein>
    <recommendedName>
        <fullName evidence="1">Transposase IS4-like domain-containing protein</fullName>
    </recommendedName>
</protein>
<name>A0A235H2J7_AZOBR</name>
<comment type="caution">
    <text evidence="2">The sequence shown here is derived from an EMBL/GenBank/DDBJ whole genome shotgun (WGS) entry which is preliminary data.</text>
</comment>
<organism evidence="2 3">
    <name type="scientific">Azospirillum brasilense</name>
    <dbReference type="NCBI Taxonomy" id="192"/>
    <lineage>
        <taxon>Bacteria</taxon>
        <taxon>Pseudomonadati</taxon>
        <taxon>Pseudomonadota</taxon>
        <taxon>Alphaproteobacteria</taxon>
        <taxon>Rhodospirillales</taxon>
        <taxon>Azospirillaceae</taxon>
        <taxon>Azospirillum</taxon>
    </lineage>
</organism>
<reference evidence="2 3" key="1">
    <citation type="submission" date="2017-07" db="EMBL/GenBank/DDBJ databases">
        <title>Whole genome sequence of Azospirillum brasilense 2A1, a potential biofertilizer strain.</title>
        <authorList>
            <person name="Fontana C.A."/>
            <person name="Toffoli L.M."/>
            <person name="Salazar S.M."/>
            <person name="Puglisi E."/>
            <person name="Pedraza R."/>
            <person name="Bassi D."/>
            <person name="Cocconcelli P.S."/>
        </authorList>
    </citation>
    <scope>NUCLEOTIDE SEQUENCE [LARGE SCALE GENOMIC DNA]</scope>
    <source>
        <strain evidence="2 3">2A1</strain>
        <plasmid evidence="2">unnamed</plasmid>
    </source>
</reference>
<dbReference type="PANTHER" id="PTHR30007:SF1">
    <property type="entry name" value="BLR1914 PROTEIN"/>
    <property type="match status" value="1"/>
</dbReference>
<dbReference type="AlphaFoldDB" id="A0A235H2J7"/>
<keyword evidence="2" id="KW-0614">Plasmid</keyword>
<proteinExistence type="predicted"/>
<dbReference type="RefSeq" id="WP_094307567.1">
    <property type="nucleotide sequence ID" value="NZ_NOWT01000089.1"/>
</dbReference>
<evidence type="ECO:0000313" key="3">
    <source>
        <dbReference type="Proteomes" id="UP000215367"/>
    </source>
</evidence>
<dbReference type="NCBIfam" id="NF033580">
    <property type="entry name" value="transpos_IS5_3"/>
    <property type="match status" value="1"/>
</dbReference>
<dbReference type="GO" id="GO:0004803">
    <property type="term" value="F:transposase activity"/>
    <property type="evidence" value="ECO:0007669"/>
    <property type="project" value="InterPro"/>
</dbReference>
<geneLocation type="plasmid" evidence="2">
    <name>unnamed</name>
</geneLocation>
<feature type="domain" description="Transposase IS4-like" evidence="1">
    <location>
        <begin position="236"/>
        <end position="383"/>
    </location>
</feature>
<dbReference type="EMBL" id="NOWT01000089">
    <property type="protein sequence ID" value="OYD80071.1"/>
    <property type="molecule type" value="Genomic_DNA"/>
</dbReference>
<dbReference type="Proteomes" id="UP000215367">
    <property type="component" value="Unassembled WGS sequence"/>
</dbReference>
<sequence length="394" mass="43021">MLESGRAGGPPESDLHTHSHFLVLHAESLELHLEVLALFTKVLSVAPGKQHLPMLHGSSCALPKLAGVRNEFVVIHAVNERRIRRFVQENKRLMASDELAADSVGADQRTGFLENGVVARHSLISHQFLCLWHGEAGMGPTAVELVAGVIDQMEWAATGRGRPPVPTNTVIETLRFFLREGVQWRELRASPARASGSTLRRRLTEWGATALLRRVHAVLIRMVRSGPEAAAQAWDVVVDSCSVRAKRGGALIGPNPTDRGKPGTKYHVVVSTDGLPLAALPSAANVHDTRLFPDLLRLAMMVCASIARLYADAGYDSADNRWLCLRDGIHPIIRKIGQPHGSGLGQVRCIVEHANAWLLANKRLDRRHDRLGAIVDALLTAACIFVVAARLVEF</sequence>
<gene>
    <name evidence="2" type="ORF">CHT98_33165</name>
</gene>
<evidence type="ECO:0000259" key="1">
    <source>
        <dbReference type="Pfam" id="PF01609"/>
    </source>
</evidence>
<dbReference type="Pfam" id="PF01609">
    <property type="entry name" value="DDE_Tnp_1"/>
    <property type="match status" value="1"/>
</dbReference>